<accession>A0ABV6MG11</accession>
<comment type="caution">
    <text evidence="2">The sequence shown here is derived from an EMBL/GenBank/DDBJ whole genome shotgun (WGS) entry which is preliminary data.</text>
</comment>
<proteinExistence type="predicted"/>
<name>A0ABV6MG11_9ACTN</name>
<gene>
    <name evidence="2" type="ORF">ACFFIA_37390</name>
</gene>
<protein>
    <submittedName>
        <fullName evidence="2">Uncharacterized protein</fullName>
    </submittedName>
</protein>
<evidence type="ECO:0000313" key="3">
    <source>
        <dbReference type="Proteomes" id="UP001589867"/>
    </source>
</evidence>
<reference evidence="2 3" key="1">
    <citation type="submission" date="2024-09" db="EMBL/GenBank/DDBJ databases">
        <authorList>
            <person name="Sun Q."/>
            <person name="Mori K."/>
        </authorList>
    </citation>
    <scope>NUCLEOTIDE SEQUENCE [LARGE SCALE GENOMIC DNA]</scope>
    <source>
        <strain evidence="2 3">TBRC 3947</strain>
    </source>
</reference>
<dbReference type="EMBL" id="JBHLUH010000080">
    <property type="protein sequence ID" value="MFC0533298.1"/>
    <property type="molecule type" value="Genomic_DNA"/>
</dbReference>
<dbReference type="Proteomes" id="UP001589867">
    <property type="component" value="Unassembled WGS sequence"/>
</dbReference>
<dbReference type="RefSeq" id="WP_377260717.1">
    <property type="nucleotide sequence ID" value="NZ_JBHLUH010000080.1"/>
</dbReference>
<evidence type="ECO:0000313" key="2">
    <source>
        <dbReference type="EMBL" id="MFC0533298.1"/>
    </source>
</evidence>
<keyword evidence="3" id="KW-1185">Reference proteome</keyword>
<feature type="region of interest" description="Disordered" evidence="1">
    <location>
        <begin position="530"/>
        <end position="551"/>
    </location>
</feature>
<sequence>MASEEERAAEIAAVIDALTALGNRPPGSRLRSDDWNALVDAVGRVARLPAIGTGGDAAASGELPPGSVGFEELGVDVQQLLRSGPFADPRQLSAQRELDRRLGALGDRLGAVETRIDALLSTVNRAETGLSRQGNDLRLVDQRVAGALGLKGEVGDLRTLLGSVRTDVADVLALRDEIGGIDLPGLRDRVTELSGFRDAWRDAQGNVVTFAAFSRRIAEAEDRAIDDEELRVILDSRFRDVVVDTGPIRTAVTNDLRVEVVAAKEELRADQQRRFNEALSALRADVESEIDRAVGTSIGQLTEKLGELAGKVLDERLVRFREELREELIRIIDERLDKRPKGLLADDLLALEARLLARVDELDRSAATRADLSTLDTAIRADLGRRHDELAARVDGTQRGQAELASTLRRERADAAAQDNRRHESLLDQAIRREGIERAGAIDAAAQRVAGELRGELDATARALRAERDAAVTAAIQARTASIGSELESRLRVVAMDAVAAVEADVNALQGALRGVDARLGDLDRRVGAPVRPGQQVLDPGRPFLGSGGGG</sequence>
<evidence type="ECO:0000256" key="1">
    <source>
        <dbReference type="SAM" id="MobiDB-lite"/>
    </source>
</evidence>
<organism evidence="2 3">
    <name type="scientific">Phytohabitans kaempferiae</name>
    <dbReference type="NCBI Taxonomy" id="1620943"/>
    <lineage>
        <taxon>Bacteria</taxon>
        <taxon>Bacillati</taxon>
        <taxon>Actinomycetota</taxon>
        <taxon>Actinomycetes</taxon>
        <taxon>Micromonosporales</taxon>
        <taxon>Micromonosporaceae</taxon>
    </lineage>
</organism>